<evidence type="ECO:0000313" key="3">
    <source>
        <dbReference type="Proteomes" id="UP001497453"/>
    </source>
</evidence>
<feature type="region of interest" description="Disordered" evidence="1">
    <location>
        <begin position="847"/>
        <end position="933"/>
    </location>
</feature>
<sequence>MSLKHDSTSAAQYSPPQPHLSDSNTSSSNPAPYPRIQWVYNSNKRPNQQDLPAGPSTISTPPSSKRRKLSDSSNTSPSITSNTPVRQERVTDTPIAPPSYSAVLSEQNSAAIVGERIPSPTAGLAPAPSESMTEGIIRVSPIPSDCKPDHPLSAANRSIWIAIQRKKVKDKGADVSTKAYIRGEELLIEWRSSVPLNPNALSPVRSNTITQTSTMPTRTSGASQHLSLPRRTDAVPSNLEHSPPSSTAKSAIDSSSSPPQVRDRPTLPRPSQMRNQRSSPLSFSPPTQPQFSPSPSAPTPLPPASQISPPRITTVQSTSHEATRSTHLSGSPVNAAIPHNQSGWITSEGRSSFLQVLRSKRAADRNAGTSTSPGPSSSPLASSVPPSSGQNGRMRTPIERLLEQYGLSPALDNRSIGSFDVAAAMNGTFAANAKSSLSAGGVRTNSSSSICPRPAKRQRLHQSSPMDNIMRTSPIPAQASMNTSSIPDLIIPEPSAQSTQSESALNVTETPPQVKRERSLSPVNLSTTLPVKRERSPSPTISTVSPQPTTQGTYRLAPLPPNCQANFPGFKENRKVWASQERKKLVAKGLVVKKTIMRDDGLAFDWTSTTSVMLDTLLPASVFPGPDTTINEARDVSHVELNPHAEARQSPRLTSSPPPGPSAHPITSSASSASPSGRIPLPRGLRKQPNPSLPNSQSSNLPTPPTSSPPKPGLNTSSSSPTRIPLPRRKDFHPSTPVASSSSSSSGGPKPSSSQDSGSSRHYSQSSSPSHQPSVTTKAREFRRMPVPRRNRQYEAWSTYTSRVGPSSVEPPLPAPMTLLASRGPRLRERRDGDDDDVARLFALSDVAPSPPMHATPPNFEVVPSLASPELQRPPRHTALQFPSPLSADMHRSPDSSSKFRVDDEGRPGWNANPNPEEEGMEGEGEDGDSGRARDTLVRESALDIQEYGGNVDAFLESDTGDGVVVDESDGYRPCLISQSQSASVMTSRASVEDISHPCGWTREVITEDRHPPAEVSSSAEGILVEKIVGRCERYLEHYFKMFRDNCASLGSAYTPDASLDIKVLPPLNEPIEDVRSGGYHGREDIIQALQSLPIPLRAGSRQGTGADKVTVFKTKRGELAAEVYSHSISSCGSLFLKVDDDDDVGDGDDVGQDGLTVPVCSGSKLWLGHNFVLISSPAEGGDDDQWSSMKALFHQITLKLS</sequence>
<feature type="compositionally biased region" description="Low complexity" evidence="1">
    <location>
        <begin position="71"/>
        <end position="84"/>
    </location>
</feature>
<feature type="compositionally biased region" description="Polar residues" evidence="1">
    <location>
        <begin position="39"/>
        <end position="63"/>
    </location>
</feature>
<reference evidence="3" key="1">
    <citation type="submission" date="2024-04" db="EMBL/GenBank/DDBJ databases">
        <authorList>
            <person name="Shaw F."/>
            <person name="Minotto A."/>
        </authorList>
    </citation>
    <scope>NUCLEOTIDE SEQUENCE [LARGE SCALE GENOMIC DNA]</scope>
</reference>
<gene>
    <name evidence="2" type="ORF">GFSPODELE1_LOCUS10187</name>
</gene>
<keyword evidence="3" id="KW-1185">Reference proteome</keyword>
<feature type="compositionally biased region" description="Low complexity" evidence="1">
    <location>
        <begin position="278"/>
        <end position="294"/>
    </location>
</feature>
<proteinExistence type="predicted"/>
<feature type="region of interest" description="Disordered" evidence="1">
    <location>
        <begin position="1"/>
        <end position="100"/>
    </location>
</feature>
<feature type="region of interest" description="Disordered" evidence="1">
    <location>
        <begin position="197"/>
        <end position="346"/>
    </location>
</feature>
<feature type="region of interest" description="Disordered" evidence="1">
    <location>
        <begin position="435"/>
        <end position="467"/>
    </location>
</feature>
<feature type="compositionally biased region" description="Pro residues" evidence="1">
    <location>
        <begin position="702"/>
        <end position="712"/>
    </location>
</feature>
<feature type="compositionally biased region" description="Polar residues" evidence="1">
    <location>
        <begin position="495"/>
        <end position="511"/>
    </location>
</feature>
<evidence type="ECO:0000256" key="1">
    <source>
        <dbReference type="SAM" id="MobiDB-lite"/>
    </source>
</evidence>
<organism evidence="2 3">
    <name type="scientific">Somion occarium</name>
    <dbReference type="NCBI Taxonomy" id="3059160"/>
    <lineage>
        <taxon>Eukaryota</taxon>
        <taxon>Fungi</taxon>
        <taxon>Dikarya</taxon>
        <taxon>Basidiomycota</taxon>
        <taxon>Agaricomycotina</taxon>
        <taxon>Agaricomycetes</taxon>
        <taxon>Polyporales</taxon>
        <taxon>Cerrenaceae</taxon>
        <taxon>Somion</taxon>
    </lineage>
</organism>
<evidence type="ECO:0000313" key="2">
    <source>
        <dbReference type="EMBL" id="CAL1715359.1"/>
    </source>
</evidence>
<feature type="region of interest" description="Disordered" evidence="1">
    <location>
        <begin position="485"/>
        <end position="550"/>
    </location>
</feature>
<feature type="compositionally biased region" description="Polar residues" evidence="1">
    <location>
        <begin position="197"/>
        <end position="226"/>
    </location>
</feature>
<feature type="compositionally biased region" description="Polar residues" evidence="1">
    <location>
        <begin position="8"/>
        <end position="30"/>
    </location>
</feature>
<accession>A0ABP1E966</accession>
<feature type="compositionally biased region" description="Low complexity" evidence="1">
    <location>
        <begin position="663"/>
        <end position="676"/>
    </location>
</feature>
<feature type="compositionally biased region" description="Acidic residues" evidence="1">
    <location>
        <begin position="916"/>
        <end position="928"/>
    </location>
</feature>
<feature type="region of interest" description="Disordered" evidence="1">
    <location>
        <begin position="642"/>
        <end position="835"/>
    </location>
</feature>
<feature type="compositionally biased region" description="Polar residues" evidence="1">
    <location>
        <begin position="435"/>
        <end position="450"/>
    </location>
</feature>
<feature type="compositionally biased region" description="Polar residues" evidence="1">
    <location>
        <begin position="537"/>
        <end position="550"/>
    </location>
</feature>
<feature type="compositionally biased region" description="Polar residues" evidence="1">
    <location>
        <begin position="796"/>
        <end position="805"/>
    </location>
</feature>
<feature type="compositionally biased region" description="Low complexity" evidence="1">
    <location>
        <begin position="244"/>
        <end position="259"/>
    </location>
</feature>
<feature type="compositionally biased region" description="Basic and acidic residues" evidence="1">
    <location>
        <begin position="889"/>
        <end position="907"/>
    </location>
</feature>
<evidence type="ECO:0008006" key="4">
    <source>
        <dbReference type="Google" id="ProtNLM"/>
    </source>
</evidence>
<name>A0ABP1E966_9APHY</name>
<feature type="compositionally biased region" description="Low complexity" evidence="1">
    <location>
        <begin position="687"/>
        <end position="701"/>
    </location>
</feature>
<feature type="region of interest" description="Disordered" evidence="1">
    <location>
        <begin position="362"/>
        <end position="394"/>
    </location>
</feature>
<dbReference type="EMBL" id="OZ037951">
    <property type="protein sequence ID" value="CAL1715359.1"/>
    <property type="molecule type" value="Genomic_DNA"/>
</dbReference>
<feature type="compositionally biased region" description="Low complexity" evidence="1">
    <location>
        <begin position="370"/>
        <end position="388"/>
    </location>
</feature>
<feature type="compositionally biased region" description="Low complexity" evidence="1">
    <location>
        <begin position="734"/>
        <end position="774"/>
    </location>
</feature>
<protein>
    <recommendedName>
        <fullName evidence="4">NTF2 domain-containing protein</fullName>
    </recommendedName>
</protein>
<dbReference type="Proteomes" id="UP001497453">
    <property type="component" value="Chromosome 8"/>
</dbReference>
<feature type="compositionally biased region" description="Polar residues" evidence="1">
    <location>
        <begin position="306"/>
        <end position="332"/>
    </location>
</feature>